<name>A0ABY8X7F3_9BACL</name>
<protein>
    <submittedName>
        <fullName evidence="2">DUF4367 domain-containing protein</fullName>
    </submittedName>
</protein>
<dbReference type="Pfam" id="PF14285">
    <property type="entry name" value="DUF4367"/>
    <property type="match status" value="1"/>
</dbReference>
<feature type="domain" description="DUF4367" evidence="1">
    <location>
        <begin position="12"/>
        <end position="82"/>
    </location>
</feature>
<evidence type="ECO:0000313" key="3">
    <source>
        <dbReference type="Proteomes" id="UP001236415"/>
    </source>
</evidence>
<keyword evidence="3" id="KW-1185">Reference proteome</keyword>
<dbReference type="EMBL" id="CP127162">
    <property type="protein sequence ID" value="WIV21465.1"/>
    <property type="molecule type" value="Genomic_DNA"/>
</dbReference>
<organism evidence="2 3">
    <name type="scientific">Paenibacillus polygoni</name>
    <dbReference type="NCBI Taxonomy" id="3050112"/>
    <lineage>
        <taxon>Bacteria</taxon>
        <taxon>Bacillati</taxon>
        <taxon>Bacillota</taxon>
        <taxon>Bacilli</taxon>
        <taxon>Bacillales</taxon>
        <taxon>Paenibacillaceae</taxon>
        <taxon>Paenibacillus</taxon>
    </lineage>
</organism>
<dbReference type="Proteomes" id="UP001236415">
    <property type="component" value="Chromosome"/>
</dbReference>
<proteinExistence type="predicted"/>
<reference evidence="2 3" key="1">
    <citation type="submission" date="2023-06" db="EMBL/GenBank/DDBJ databases">
        <title>Paenibacillus polygonum sp. nov., an endophytic bacterium, isolated from Polygonum lapathifolium L. in Nanji Wetland National Nature Reserve, South of Poyang Lake, Jiangxi Province, China.</title>
        <authorList>
            <person name="Yu Z."/>
        </authorList>
    </citation>
    <scope>NUCLEOTIDE SEQUENCE [LARGE SCALE GENOMIC DNA]</scope>
    <source>
        <strain evidence="2 3">C31</strain>
    </source>
</reference>
<accession>A0ABY8X7F3</accession>
<gene>
    <name evidence="2" type="ORF">QPK24_09495</name>
</gene>
<dbReference type="InterPro" id="IPR025377">
    <property type="entry name" value="DUF4367"/>
</dbReference>
<evidence type="ECO:0000313" key="2">
    <source>
        <dbReference type="EMBL" id="WIV21465.1"/>
    </source>
</evidence>
<evidence type="ECO:0000259" key="1">
    <source>
        <dbReference type="Pfam" id="PF14285"/>
    </source>
</evidence>
<sequence>MEDYVTVLASFTDGVKQGVQQETGMTAEKGIINGKEILYLKYEGNNPHQVIKWIDETSGAYYHIQDTKKSNLSKQDFLKIAEEFVH</sequence>